<dbReference type="EMBL" id="OB662341">
    <property type="protein sequence ID" value="CAD7229885.1"/>
    <property type="molecule type" value="Genomic_DNA"/>
</dbReference>
<evidence type="ECO:0000313" key="1">
    <source>
        <dbReference type="EMBL" id="CAD7229885.1"/>
    </source>
</evidence>
<dbReference type="AlphaFoldDB" id="A0A7R8ZS08"/>
<dbReference type="PANTHER" id="PTHR36981:SF1">
    <property type="entry name" value="P2X PURINORECEPTOR 7 INTRACELLULAR DOMAIN-CONTAINING PROTEIN"/>
    <property type="match status" value="1"/>
</dbReference>
<dbReference type="PANTHER" id="PTHR36981">
    <property type="entry name" value="ZGC:195170"/>
    <property type="match status" value="1"/>
</dbReference>
<sequence length="292" mass="32749">MVHDNEEFPISKEIAITHVARMKHERACVTLPTCGTLLCSPHTRPGRPSFPSPPLLLALSSLRFVFVHCLFDGYVRSYRVSFHVASMEEDLYKDGDLYLPAYGFAPKKKSLYASSEKCGTTSNPATEKKSIRKKCLCGKCKENSASLCCIYRKWPLFTGHPSVKCFTDTEECKESVLNKHALRLTHHLETGTREPPEPRTYRFLAYKATIGWFYPTSLGKGRRIPLPSCIEEAIHGTFPSDSVYTGFQESSMQRTGLLPPPEEVPELREDSPESSGEDSTSSEDTHLPPPTE</sequence>
<dbReference type="OrthoDB" id="6586554at2759"/>
<organism evidence="1">
    <name type="scientific">Cyprideis torosa</name>
    <dbReference type="NCBI Taxonomy" id="163714"/>
    <lineage>
        <taxon>Eukaryota</taxon>
        <taxon>Metazoa</taxon>
        <taxon>Ecdysozoa</taxon>
        <taxon>Arthropoda</taxon>
        <taxon>Crustacea</taxon>
        <taxon>Oligostraca</taxon>
        <taxon>Ostracoda</taxon>
        <taxon>Podocopa</taxon>
        <taxon>Podocopida</taxon>
        <taxon>Cytherocopina</taxon>
        <taxon>Cytheroidea</taxon>
        <taxon>Cytherideidae</taxon>
        <taxon>Cyprideis</taxon>
    </lineage>
</organism>
<protein>
    <submittedName>
        <fullName evidence="1">Uncharacterized protein</fullName>
    </submittedName>
</protein>
<reference evidence="1" key="1">
    <citation type="submission" date="2020-11" db="EMBL/GenBank/DDBJ databases">
        <authorList>
            <person name="Tran Van P."/>
        </authorList>
    </citation>
    <scope>NUCLEOTIDE SEQUENCE</scope>
</reference>
<proteinExistence type="predicted"/>
<accession>A0A7R8ZS08</accession>
<name>A0A7R8ZS08_9CRUS</name>
<gene>
    <name evidence="1" type="ORF">CTOB1V02_LOCUS7750</name>
</gene>